<evidence type="ECO:0000313" key="3">
    <source>
        <dbReference type="Proteomes" id="UP000249218"/>
    </source>
</evidence>
<dbReference type="AlphaFoldDB" id="A0A2W1B0R0"/>
<evidence type="ECO:0000256" key="1">
    <source>
        <dbReference type="SAM" id="MobiDB-lite"/>
    </source>
</evidence>
<feature type="compositionally biased region" description="Basic and acidic residues" evidence="1">
    <location>
        <begin position="1"/>
        <end position="12"/>
    </location>
</feature>
<proteinExistence type="predicted"/>
<dbReference type="EMBL" id="KZ150493">
    <property type="protein sequence ID" value="PZC70679.1"/>
    <property type="molecule type" value="Genomic_DNA"/>
</dbReference>
<organism evidence="2 3">
    <name type="scientific">Helicoverpa armigera</name>
    <name type="common">Cotton bollworm</name>
    <name type="synonym">Heliothis armigera</name>
    <dbReference type="NCBI Taxonomy" id="29058"/>
    <lineage>
        <taxon>Eukaryota</taxon>
        <taxon>Metazoa</taxon>
        <taxon>Ecdysozoa</taxon>
        <taxon>Arthropoda</taxon>
        <taxon>Hexapoda</taxon>
        <taxon>Insecta</taxon>
        <taxon>Pterygota</taxon>
        <taxon>Neoptera</taxon>
        <taxon>Endopterygota</taxon>
        <taxon>Lepidoptera</taxon>
        <taxon>Glossata</taxon>
        <taxon>Ditrysia</taxon>
        <taxon>Noctuoidea</taxon>
        <taxon>Noctuidae</taxon>
        <taxon>Heliothinae</taxon>
        <taxon>Helicoverpa</taxon>
    </lineage>
</organism>
<gene>
    <name evidence="2" type="primary">HaOG215088</name>
    <name evidence="2" type="ORF">B5X24_HaOG215088</name>
</gene>
<keyword evidence="3" id="KW-1185">Reference proteome</keyword>
<reference evidence="2 3" key="1">
    <citation type="journal article" date="2017" name="BMC Biol.">
        <title>Genomic innovations, transcriptional plasticity and gene loss underlying the evolution and divergence of two highly polyphagous and invasive Helicoverpa pest species.</title>
        <authorList>
            <person name="Pearce S.L."/>
            <person name="Clarke D.F."/>
            <person name="East P.D."/>
            <person name="Elfekih S."/>
            <person name="Gordon K.H."/>
            <person name="Jermiin L.S."/>
            <person name="McGaughran A."/>
            <person name="Oakeshott J.G."/>
            <person name="Papanikolaou A."/>
            <person name="Perera O.P."/>
            <person name="Rane R.V."/>
            <person name="Richards S."/>
            <person name="Tay W.T."/>
            <person name="Walsh T.K."/>
            <person name="Anderson A."/>
            <person name="Anderson C.J."/>
            <person name="Asgari S."/>
            <person name="Board P.G."/>
            <person name="Bretschneider A."/>
            <person name="Campbell P.M."/>
            <person name="Chertemps T."/>
            <person name="Christeller J.T."/>
            <person name="Coppin C.W."/>
            <person name="Downes S.J."/>
            <person name="Duan G."/>
            <person name="Farnsworth C.A."/>
            <person name="Good R.T."/>
            <person name="Han L.B."/>
            <person name="Han Y.C."/>
            <person name="Hatje K."/>
            <person name="Horne I."/>
            <person name="Huang Y.P."/>
            <person name="Hughes D.S."/>
            <person name="Jacquin-Joly E."/>
            <person name="James W."/>
            <person name="Jhangiani S."/>
            <person name="Kollmar M."/>
            <person name="Kuwar S.S."/>
            <person name="Li S."/>
            <person name="Liu N.Y."/>
            <person name="Maibeche M.T."/>
            <person name="Miller J.R."/>
            <person name="Montagne N."/>
            <person name="Perry T."/>
            <person name="Qu J."/>
            <person name="Song S.V."/>
            <person name="Sutton G.G."/>
            <person name="Vogel H."/>
            <person name="Walenz B.P."/>
            <person name="Xu W."/>
            <person name="Zhang H.J."/>
            <person name="Zou Z."/>
            <person name="Batterham P."/>
            <person name="Edwards O.R."/>
            <person name="Feyereisen R."/>
            <person name="Gibbs R.A."/>
            <person name="Heckel D.G."/>
            <person name="McGrath A."/>
            <person name="Robin C."/>
            <person name="Scherer S.E."/>
            <person name="Worley K.C."/>
            <person name="Wu Y.D."/>
        </authorList>
    </citation>
    <scope>NUCLEOTIDE SEQUENCE [LARGE SCALE GENOMIC DNA]</scope>
    <source>
        <strain evidence="2">Harm_GR_Male_#8</strain>
        <tissue evidence="2">Whole organism</tissue>
    </source>
</reference>
<sequence length="103" mass="11902">MERMFDSDDSARDPTYNPDPDSLLRLEDLFGEQWANNKNEDSDNMVRFPENDHCIDEVIPPFDGDVLIPQVLPISDSHQAVISLWELLLRSIRCNSKNKTLLE</sequence>
<name>A0A2W1B0R0_HELAM</name>
<dbReference type="Proteomes" id="UP000249218">
    <property type="component" value="Unassembled WGS sequence"/>
</dbReference>
<feature type="region of interest" description="Disordered" evidence="1">
    <location>
        <begin position="1"/>
        <end position="22"/>
    </location>
</feature>
<accession>A0A2W1B0R0</accession>
<evidence type="ECO:0000313" key="2">
    <source>
        <dbReference type="EMBL" id="PZC70679.1"/>
    </source>
</evidence>
<protein>
    <submittedName>
        <fullName evidence="2">Uncharacterized protein</fullName>
    </submittedName>
</protein>